<keyword evidence="3" id="KW-0731">Sigma factor</keyword>
<dbReference type="NCBIfam" id="TIGR02937">
    <property type="entry name" value="sigma70-ECF"/>
    <property type="match status" value="1"/>
</dbReference>
<dbReference type="InterPro" id="IPR013324">
    <property type="entry name" value="RNA_pol_sigma_r3/r4-like"/>
</dbReference>
<dbReference type="GO" id="GO:0003677">
    <property type="term" value="F:DNA binding"/>
    <property type="evidence" value="ECO:0007669"/>
    <property type="project" value="UniProtKB-KW"/>
</dbReference>
<dbReference type="Proteomes" id="UP000727993">
    <property type="component" value="Unassembled WGS sequence"/>
</dbReference>
<gene>
    <name evidence="9" type="ORF">IPN02_08940</name>
</gene>
<dbReference type="Pfam" id="PF08281">
    <property type="entry name" value="Sigma70_r4_2"/>
    <property type="match status" value="1"/>
</dbReference>
<feature type="domain" description="RNA polymerase sigma-70 region 2" evidence="7">
    <location>
        <begin position="33"/>
        <end position="100"/>
    </location>
</feature>
<keyword evidence="4" id="KW-0238">DNA-binding</keyword>
<dbReference type="PANTHER" id="PTHR43133">
    <property type="entry name" value="RNA POLYMERASE ECF-TYPE SIGMA FACTO"/>
    <property type="match status" value="1"/>
</dbReference>
<evidence type="ECO:0000256" key="1">
    <source>
        <dbReference type="ARBA" id="ARBA00010641"/>
    </source>
</evidence>
<dbReference type="AlphaFoldDB" id="A0A936NCK4"/>
<evidence type="ECO:0000256" key="3">
    <source>
        <dbReference type="ARBA" id="ARBA00023082"/>
    </source>
</evidence>
<evidence type="ECO:0000259" key="7">
    <source>
        <dbReference type="Pfam" id="PF04542"/>
    </source>
</evidence>
<dbReference type="SUPFAM" id="SSF88946">
    <property type="entry name" value="Sigma2 domain of RNA polymerase sigma factors"/>
    <property type="match status" value="1"/>
</dbReference>
<name>A0A936NCK4_9ACTN</name>
<evidence type="ECO:0000313" key="10">
    <source>
        <dbReference type="Proteomes" id="UP000727993"/>
    </source>
</evidence>
<protein>
    <submittedName>
        <fullName evidence="9">Sigma-70 family RNA polymerase sigma factor</fullName>
    </submittedName>
</protein>
<evidence type="ECO:0000256" key="4">
    <source>
        <dbReference type="ARBA" id="ARBA00023125"/>
    </source>
</evidence>
<evidence type="ECO:0000313" key="9">
    <source>
        <dbReference type="EMBL" id="MBK9296948.1"/>
    </source>
</evidence>
<keyword evidence="5" id="KW-0804">Transcription</keyword>
<proteinExistence type="inferred from homology"/>
<evidence type="ECO:0000256" key="5">
    <source>
        <dbReference type="ARBA" id="ARBA00023163"/>
    </source>
</evidence>
<dbReference type="InterPro" id="IPR013249">
    <property type="entry name" value="RNA_pol_sigma70_r4_t2"/>
</dbReference>
<dbReference type="InterPro" id="IPR014284">
    <property type="entry name" value="RNA_pol_sigma-70_dom"/>
</dbReference>
<reference evidence="9 10" key="1">
    <citation type="submission" date="2020-10" db="EMBL/GenBank/DDBJ databases">
        <title>Connecting structure to function with the recovery of over 1000 high-quality activated sludge metagenome-assembled genomes encoding full-length rRNA genes using long-read sequencing.</title>
        <authorList>
            <person name="Singleton C.M."/>
            <person name="Petriglieri F."/>
            <person name="Kristensen J.M."/>
            <person name="Kirkegaard R.H."/>
            <person name="Michaelsen T.Y."/>
            <person name="Andersen M.H."/>
            <person name="Karst S.M."/>
            <person name="Dueholm M.S."/>
            <person name="Nielsen P.H."/>
            <person name="Albertsen M."/>
        </authorList>
    </citation>
    <scope>NUCLEOTIDE SEQUENCE [LARGE SCALE GENOMIC DNA]</scope>
    <source>
        <strain evidence="9">Lyne_18-Q3-R50-59_MAXAC.006</strain>
    </source>
</reference>
<dbReference type="SUPFAM" id="SSF88659">
    <property type="entry name" value="Sigma3 and sigma4 domains of RNA polymerase sigma factors"/>
    <property type="match status" value="1"/>
</dbReference>
<dbReference type="CDD" id="cd06171">
    <property type="entry name" value="Sigma70_r4"/>
    <property type="match status" value="1"/>
</dbReference>
<comment type="caution">
    <text evidence="9">The sequence shown here is derived from an EMBL/GenBank/DDBJ whole genome shotgun (WGS) entry which is preliminary data.</text>
</comment>
<evidence type="ECO:0000256" key="2">
    <source>
        <dbReference type="ARBA" id="ARBA00023015"/>
    </source>
</evidence>
<dbReference type="Pfam" id="PF04542">
    <property type="entry name" value="Sigma70_r2"/>
    <property type="match status" value="1"/>
</dbReference>
<accession>A0A936NCK4</accession>
<dbReference type="InterPro" id="IPR013325">
    <property type="entry name" value="RNA_pol_sigma_r2"/>
</dbReference>
<keyword evidence="2" id="KW-0805">Transcription regulation</keyword>
<dbReference type="GO" id="GO:0006352">
    <property type="term" value="P:DNA-templated transcription initiation"/>
    <property type="evidence" value="ECO:0007669"/>
    <property type="project" value="InterPro"/>
</dbReference>
<evidence type="ECO:0000256" key="6">
    <source>
        <dbReference type="SAM" id="MobiDB-lite"/>
    </source>
</evidence>
<dbReference type="InterPro" id="IPR039425">
    <property type="entry name" value="RNA_pol_sigma-70-like"/>
</dbReference>
<feature type="domain" description="RNA polymerase sigma factor 70 region 4 type 2" evidence="8">
    <location>
        <begin position="156"/>
        <end position="208"/>
    </location>
</feature>
<dbReference type="InterPro" id="IPR007627">
    <property type="entry name" value="RNA_pol_sigma70_r2"/>
</dbReference>
<dbReference type="InterPro" id="IPR036388">
    <property type="entry name" value="WH-like_DNA-bd_sf"/>
</dbReference>
<dbReference type="GO" id="GO:0016987">
    <property type="term" value="F:sigma factor activity"/>
    <property type="evidence" value="ECO:0007669"/>
    <property type="project" value="UniProtKB-KW"/>
</dbReference>
<evidence type="ECO:0000259" key="8">
    <source>
        <dbReference type="Pfam" id="PF08281"/>
    </source>
</evidence>
<dbReference type="Gene3D" id="1.10.1740.10">
    <property type="match status" value="1"/>
</dbReference>
<organism evidence="9 10">
    <name type="scientific">Candidatus Neomicrothrix subdominans</name>
    <dbReference type="NCBI Taxonomy" id="2954438"/>
    <lineage>
        <taxon>Bacteria</taxon>
        <taxon>Bacillati</taxon>
        <taxon>Actinomycetota</taxon>
        <taxon>Acidimicrobiia</taxon>
        <taxon>Acidimicrobiales</taxon>
        <taxon>Microthrixaceae</taxon>
        <taxon>Candidatus Neomicrothrix</taxon>
    </lineage>
</organism>
<comment type="similarity">
    <text evidence="1">Belongs to the sigma-70 factor family. ECF subfamily.</text>
</comment>
<dbReference type="Gene3D" id="1.10.10.10">
    <property type="entry name" value="Winged helix-like DNA-binding domain superfamily/Winged helix DNA-binding domain"/>
    <property type="match status" value="1"/>
</dbReference>
<dbReference type="EMBL" id="JADJZA010000006">
    <property type="protein sequence ID" value="MBK9296948.1"/>
    <property type="molecule type" value="Genomic_DNA"/>
</dbReference>
<sequence length="216" mass="23753">MSPAADRRTDDHAVDAGLVRSAQAGDRAAMERLLRRHHDRLHAVCCGVVGQSDADDATQATLMSIVGGLARFDHRARFSTWSHRIAVNAALDELRRRARRPQPHDPIEGGGDARHPHRRELEALRATSKQPMDPRADAPEGSLDHGDPAQRVVDRQVVEAALAGLSDDFRVPLVLAEYGALEYAEIAEALEIPVGTVRSRIARARRQLGFYGESLR</sequence>
<feature type="region of interest" description="Disordered" evidence="6">
    <location>
        <begin position="97"/>
        <end position="148"/>
    </location>
</feature>
<feature type="compositionally biased region" description="Basic and acidic residues" evidence="6">
    <location>
        <begin position="132"/>
        <end position="148"/>
    </location>
</feature>
<feature type="compositionally biased region" description="Basic and acidic residues" evidence="6">
    <location>
        <begin position="102"/>
        <end position="123"/>
    </location>
</feature>
<dbReference type="PANTHER" id="PTHR43133:SF8">
    <property type="entry name" value="RNA POLYMERASE SIGMA FACTOR HI_1459-RELATED"/>
    <property type="match status" value="1"/>
</dbReference>